<organism evidence="2">
    <name type="scientific">Medicago truncatula</name>
    <name type="common">Barrel medic</name>
    <name type="synonym">Medicago tribuloides</name>
    <dbReference type="NCBI Taxonomy" id="3880"/>
    <lineage>
        <taxon>Eukaryota</taxon>
        <taxon>Viridiplantae</taxon>
        <taxon>Streptophyta</taxon>
        <taxon>Embryophyta</taxon>
        <taxon>Tracheophyta</taxon>
        <taxon>Spermatophyta</taxon>
        <taxon>Magnoliopsida</taxon>
        <taxon>eudicotyledons</taxon>
        <taxon>Gunneridae</taxon>
        <taxon>Pentapetalae</taxon>
        <taxon>rosids</taxon>
        <taxon>fabids</taxon>
        <taxon>Fabales</taxon>
        <taxon>Fabaceae</taxon>
        <taxon>Papilionoideae</taxon>
        <taxon>50 kb inversion clade</taxon>
        <taxon>NPAAA clade</taxon>
        <taxon>Hologalegina</taxon>
        <taxon>IRL clade</taxon>
        <taxon>Trifolieae</taxon>
        <taxon>Medicago</taxon>
    </lineage>
</organism>
<dbReference type="PANTHER" id="PTHR44259:SF93">
    <property type="entry name" value="PROTEIN, PUTATIVE (DUF295)-RELATED"/>
    <property type="match status" value="1"/>
</dbReference>
<gene>
    <name evidence="2" type="ORF">MtrDRAFT_AC160924g10v1</name>
</gene>
<evidence type="ECO:0000313" key="2">
    <source>
        <dbReference type="EMBL" id="ABN08820.1"/>
    </source>
</evidence>
<evidence type="ECO:0000259" key="1">
    <source>
        <dbReference type="Pfam" id="PF03478"/>
    </source>
</evidence>
<protein>
    <recommendedName>
        <fullName evidence="1">KIB1-4 beta-propeller domain-containing protein</fullName>
    </recommendedName>
</protein>
<reference evidence="2" key="2">
    <citation type="submission" date="2007-03" db="EMBL/GenBank/DDBJ databases">
        <authorList>
            <consortium name="The International Medicago Genome Annotation Group"/>
        </authorList>
    </citation>
    <scope>NUCLEOTIDE SEQUENCE</scope>
</reference>
<sequence>MRKVVDWANLEELPVGLVLDKLEEHIDHVRFAVVCKTWLSVAKLNHQSHQFRSNIPPMLMILSDEGTIPIRPNLRYLYKVTLSADPITSPNDYVVAAIYGFGRLAFKTANQPFWIRVDKKEFSFNDVVFYKGLLIADQDGEYIVSFKINNPPGGHSYDRKFTYYEKIATAYSVPVQNYMGNTFFVKSFNDDIWKVRKYAIDRDRPASYTLDVYKLELDVQSGKLEQMNKLESLEDNILFVGIGDSISVPASCHSKLEKDSIYFIYDYDMDDLALGVYNMKDGSCQRQSLPISFKWMQPFWVLPQFQWD</sequence>
<reference evidence="2" key="1">
    <citation type="submission" date="2005-05" db="EMBL/GenBank/DDBJ databases">
        <authorList>
            <person name="Town C.D."/>
        </authorList>
    </citation>
    <scope>NUCLEOTIDE SEQUENCE</scope>
</reference>
<dbReference type="EMBL" id="AC160924">
    <property type="protein sequence ID" value="ABN08820.1"/>
    <property type="molecule type" value="Genomic_DNA"/>
</dbReference>
<feature type="domain" description="KIB1-4 beta-propeller" evidence="1">
    <location>
        <begin position="53"/>
        <end position="278"/>
    </location>
</feature>
<dbReference type="InterPro" id="IPR050942">
    <property type="entry name" value="F-box_BR-signaling"/>
</dbReference>
<dbReference type="InterPro" id="IPR005174">
    <property type="entry name" value="KIB1-4_b-propeller"/>
</dbReference>
<dbReference type="AlphaFoldDB" id="A2Q5C0"/>
<dbReference type="Pfam" id="PF03478">
    <property type="entry name" value="Beta-prop_KIB1-4"/>
    <property type="match status" value="1"/>
</dbReference>
<proteinExistence type="predicted"/>
<dbReference type="PANTHER" id="PTHR44259">
    <property type="entry name" value="OS07G0183000 PROTEIN-RELATED"/>
    <property type="match status" value="1"/>
</dbReference>
<name>A2Q5C0_MEDTR</name>
<accession>A2Q5C0</accession>